<dbReference type="PANTHER" id="PTHR40688">
    <property type="match status" value="1"/>
</dbReference>
<dbReference type="STRING" id="56107.Cylst_2663"/>
<dbReference type="eggNOG" id="COG3905">
    <property type="taxonomic scope" value="Bacteria"/>
</dbReference>
<dbReference type="Proteomes" id="UP000010475">
    <property type="component" value="Chromosome"/>
</dbReference>
<dbReference type="RefSeq" id="WP_015208119.1">
    <property type="nucleotide sequence ID" value="NC_019757.1"/>
</dbReference>
<proteinExistence type="predicted"/>
<evidence type="ECO:0000313" key="1">
    <source>
        <dbReference type="EMBL" id="AFZ24865.1"/>
    </source>
</evidence>
<reference evidence="1 2" key="1">
    <citation type="submission" date="2012-06" db="EMBL/GenBank/DDBJ databases">
        <title>Finished chromosome of genome of Cylindrospermum stagnale PCC 7417.</title>
        <authorList>
            <consortium name="US DOE Joint Genome Institute"/>
            <person name="Gugger M."/>
            <person name="Coursin T."/>
            <person name="Rippka R."/>
            <person name="Tandeau De Marsac N."/>
            <person name="Huntemann M."/>
            <person name="Wei C.-L."/>
            <person name="Han J."/>
            <person name="Detter J.C."/>
            <person name="Han C."/>
            <person name="Tapia R."/>
            <person name="Chen A."/>
            <person name="Kyrpides N."/>
            <person name="Mavromatis K."/>
            <person name="Markowitz V."/>
            <person name="Szeto E."/>
            <person name="Ivanova N."/>
            <person name="Pagani I."/>
            <person name="Pati A."/>
            <person name="Goodwin L."/>
            <person name="Nordberg H.P."/>
            <person name="Cantor M.N."/>
            <person name="Hua S.X."/>
            <person name="Woyke T."/>
            <person name="Kerfeld C.A."/>
        </authorList>
    </citation>
    <scope>NUCLEOTIDE SEQUENCE [LARGE SCALE GENOMIC DNA]</scope>
    <source>
        <strain evidence="1 2">PCC 7417</strain>
    </source>
</reference>
<dbReference type="InterPro" id="IPR052991">
    <property type="entry name" value="Non-func_TypeII_TA_Antitoxin"/>
</dbReference>
<dbReference type="OrthoDB" id="9812023at2"/>
<accession>K9WWW3</accession>
<dbReference type="KEGG" id="csg:Cylst_2663"/>
<keyword evidence="2" id="KW-1185">Reference proteome</keyword>
<organism evidence="1 2">
    <name type="scientific">Cylindrospermum stagnale PCC 7417</name>
    <dbReference type="NCBI Taxonomy" id="56107"/>
    <lineage>
        <taxon>Bacteria</taxon>
        <taxon>Bacillati</taxon>
        <taxon>Cyanobacteriota</taxon>
        <taxon>Cyanophyceae</taxon>
        <taxon>Nostocales</taxon>
        <taxon>Nostocaceae</taxon>
        <taxon>Cylindrospermum</taxon>
    </lineage>
</organism>
<gene>
    <name evidence="1" type="ORF">Cylst_2663</name>
</gene>
<dbReference type="EMBL" id="CP003642">
    <property type="protein sequence ID" value="AFZ24865.1"/>
    <property type="molecule type" value="Genomic_DNA"/>
</dbReference>
<evidence type="ECO:0000313" key="2">
    <source>
        <dbReference type="Proteomes" id="UP000010475"/>
    </source>
</evidence>
<dbReference type="PANTHER" id="PTHR40688:SF2">
    <property type="entry name" value="RIBBON-HELIX-HELIX PROTEIN COPG DOMAIN-CONTAINING PROTEIN"/>
    <property type="match status" value="1"/>
</dbReference>
<name>K9WWW3_9NOST</name>
<dbReference type="HOGENOM" id="CLU_155311_5_3_3"/>
<protein>
    <submittedName>
        <fullName evidence="1">Putative transcriptional regulator</fullName>
    </submittedName>
</protein>
<sequence length="81" mass="9359">MPQTQQKSVTFRTEAAKLATLDALSESLGRDRTSLLNEALDAFIEVQTWHKREIMKALEEVRRGEVISEEEMDEFFKELVS</sequence>
<dbReference type="AlphaFoldDB" id="K9WWW3"/>